<dbReference type="InterPro" id="IPR050708">
    <property type="entry name" value="T6SS_VgrG/RHS"/>
</dbReference>
<dbReference type="EMBL" id="CP036267">
    <property type="protein sequence ID" value="QDT35192.1"/>
    <property type="molecule type" value="Genomic_DNA"/>
</dbReference>
<dbReference type="AlphaFoldDB" id="A0A517QU78"/>
<evidence type="ECO:0000313" key="2">
    <source>
        <dbReference type="Proteomes" id="UP000315724"/>
    </source>
</evidence>
<proteinExistence type="predicted"/>
<dbReference type="Proteomes" id="UP000315724">
    <property type="component" value="Chromosome"/>
</dbReference>
<dbReference type="PANTHER" id="PTHR32305:SF15">
    <property type="entry name" value="PROTEIN RHSA-RELATED"/>
    <property type="match status" value="1"/>
</dbReference>
<reference evidence="1 2" key="1">
    <citation type="submission" date="2019-02" db="EMBL/GenBank/DDBJ databases">
        <title>Deep-cultivation of Planctomycetes and their phenomic and genomic characterization uncovers novel biology.</title>
        <authorList>
            <person name="Wiegand S."/>
            <person name="Jogler M."/>
            <person name="Boedeker C."/>
            <person name="Pinto D."/>
            <person name="Vollmers J."/>
            <person name="Rivas-Marin E."/>
            <person name="Kohn T."/>
            <person name="Peeters S.H."/>
            <person name="Heuer A."/>
            <person name="Rast P."/>
            <person name="Oberbeckmann S."/>
            <person name="Bunk B."/>
            <person name="Jeske O."/>
            <person name="Meyerdierks A."/>
            <person name="Storesund J.E."/>
            <person name="Kallscheuer N."/>
            <person name="Luecker S."/>
            <person name="Lage O.M."/>
            <person name="Pohl T."/>
            <person name="Merkel B.J."/>
            <person name="Hornburger P."/>
            <person name="Mueller R.-W."/>
            <person name="Bruemmer F."/>
            <person name="Labrenz M."/>
            <person name="Spormann A.M."/>
            <person name="Op den Camp H."/>
            <person name="Overmann J."/>
            <person name="Amann R."/>
            <person name="Jetten M.S.M."/>
            <person name="Mascher T."/>
            <person name="Medema M.H."/>
            <person name="Devos D.P."/>
            <person name="Kaster A.-K."/>
            <person name="Ovreas L."/>
            <person name="Rohde M."/>
            <person name="Galperin M.Y."/>
            <person name="Jogler C."/>
        </authorList>
    </citation>
    <scope>NUCLEOTIDE SEQUENCE [LARGE SCALE GENOMIC DNA]</scope>
    <source>
        <strain evidence="1 2">Mal48</strain>
    </source>
</reference>
<gene>
    <name evidence="1" type="primary">wapA_2</name>
    <name evidence="1" type="ORF">Mal48_44680</name>
</gene>
<dbReference type="InterPro" id="IPR022385">
    <property type="entry name" value="Rhs_assc_core"/>
</dbReference>
<accession>A0A517QU78</accession>
<dbReference type="NCBIfam" id="TIGR03696">
    <property type="entry name" value="Rhs_assc_core"/>
    <property type="match status" value="1"/>
</dbReference>
<keyword evidence="2" id="KW-1185">Reference proteome</keyword>
<protein>
    <submittedName>
        <fullName evidence="1">tRNA3(Ser)-specific nuclease WapA</fullName>
        <ecNumber evidence="1">3.1.-.-</ecNumber>
    </submittedName>
</protein>
<dbReference type="KEGG" id="tpol:Mal48_44680"/>
<sequence>MNLSCHGCANRAVRSDRCCWTFSYRRMLHQHSHGSQRPWHSITLNQATPPWNRLVKLVDGANTVSEYEYDGAKRRTIQKSYASGVLDETRQLYYTDPSKWQVIEERVDSSTDSEQQHIWGLRYIDDCILRDRDTTGNGTLDERLYGIQDANWNVTAISNTNGTVQERYAYSAYGTPVFLSASFGSRSSSSYDWRVLYAGYRWETGTELLHVRNRAYASPLGTWLQRDPLGLHAGISLYQSVTSSPLNFTDPSGNYAIPLPPPAPITPIIPLITACLAFPPCAIALVGTVAIGACMLIPACRASMENLIRSILKVCAGAITATIFYCEIHIRNDDGSCIYFCPDFDDYIKVTDWQGSDFDCPDVFGFDSGDIPDDLPTPI</sequence>
<dbReference type="EC" id="3.1.-.-" evidence="1"/>
<name>A0A517QU78_9PLAN</name>
<dbReference type="Gene3D" id="2.180.10.10">
    <property type="entry name" value="RHS repeat-associated core"/>
    <property type="match status" value="1"/>
</dbReference>
<evidence type="ECO:0000313" key="1">
    <source>
        <dbReference type="EMBL" id="QDT35192.1"/>
    </source>
</evidence>
<keyword evidence="1" id="KW-0378">Hydrolase</keyword>
<dbReference type="PANTHER" id="PTHR32305">
    <property type="match status" value="1"/>
</dbReference>
<organism evidence="1 2">
    <name type="scientific">Thalassoglobus polymorphus</name>
    <dbReference type="NCBI Taxonomy" id="2527994"/>
    <lineage>
        <taxon>Bacteria</taxon>
        <taxon>Pseudomonadati</taxon>
        <taxon>Planctomycetota</taxon>
        <taxon>Planctomycetia</taxon>
        <taxon>Planctomycetales</taxon>
        <taxon>Planctomycetaceae</taxon>
        <taxon>Thalassoglobus</taxon>
    </lineage>
</organism>
<dbReference type="GO" id="GO:0016787">
    <property type="term" value="F:hydrolase activity"/>
    <property type="evidence" value="ECO:0007669"/>
    <property type="project" value="UniProtKB-KW"/>
</dbReference>